<evidence type="ECO:0000256" key="1">
    <source>
        <dbReference type="SAM" id="MobiDB-lite"/>
    </source>
</evidence>
<feature type="region of interest" description="Disordered" evidence="1">
    <location>
        <begin position="384"/>
        <end position="424"/>
    </location>
</feature>
<dbReference type="OMA" id="VHKQEAT"/>
<feature type="compositionally biased region" description="Gly residues" evidence="1">
    <location>
        <begin position="184"/>
        <end position="198"/>
    </location>
</feature>
<dbReference type="Pfam" id="PF01805">
    <property type="entry name" value="Surp"/>
    <property type="match status" value="1"/>
</dbReference>
<dbReference type="eggNOG" id="KOG2138">
    <property type="taxonomic scope" value="Eukaryota"/>
</dbReference>
<proteinExistence type="predicted"/>
<dbReference type="InterPro" id="IPR035967">
    <property type="entry name" value="SWAP/Surp_sf"/>
</dbReference>
<feature type="compositionally biased region" description="Pro residues" evidence="1">
    <location>
        <begin position="404"/>
        <end position="420"/>
    </location>
</feature>
<dbReference type="InterPro" id="IPR000467">
    <property type="entry name" value="G_patch_dom"/>
</dbReference>
<dbReference type="GO" id="GO:0006397">
    <property type="term" value="P:mRNA processing"/>
    <property type="evidence" value="ECO:0007669"/>
    <property type="project" value="InterPro"/>
</dbReference>
<dbReference type="KEGG" id="mis:MICPUN_60603"/>
<feature type="compositionally biased region" description="Pro residues" evidence="1">
    <location>
        <begin position="691"/>
        <end position="717"/>
    </location>
</feature>
<reference evidence="4 5" key="1">
    <citation type="journal article" date="2009" name="Science">
        <title>Green evolution and dynamic adaptations revealed by genomes of the marine picoeukaryotes Micromonas.</title>
        <authorList>
            <person name="Worden A.Z."/>
            <person name="Lee J.H."/>
            <person name="Mock T."/>
            <person name="Rouze P."/>
            <person name="Simmons M.P."/>
            <person name="Aerts A.L."/>
            <person name="Allen A.E."/>
            <person name="Cuvelier M.L."/>
            <person name="Derelle E."/>
            <person name="Everett M.V."/>
            <person name="Foulon E."/>
            <person name="Grimwood J."/>
            <person name="Gundlach H."/>
            <person name="Henrissat B."/>
            <person name="Napoli C."/>
            <person name="McDonald S.M."/>
            <person name="Parker M.S."/>
            <person name="Rombauts S."/>
            <person name="Salamov A."/>
            <person name="Von Dassow P."/>
            <person name="Badger J.H."/>
            <person name="Coutinho P.M."/>
            <person name="Demir E."/>
            <person name="Dubchak I."/>
            <person name="Gentemann C."/>
            <person name="Eikrem W."/>
            <person name="Gready J.E."/>
            <person name="John U."/>
            <person name="Lanier W."/>
            <person name="Lindquist E.A."/>
            <person name="Lucas S."/>
            <person name="Mayer K.F."/>
            <person name="Moreau H."/>
            <person name="Not F."/>
            <person name="Otillar R."/>
            <person name="Panaud O."/>
            <person name="Pangilinan J."/>
            <person name="Paulsen I."/>
            <person name="Piegu B."/>
            <person name="Poliakov A."/>
            <person name="Robbens S."/>
            <person name="Schmutz J."/>
            <person name="Toulza E."/>
            <person name="Wyss T."/>
            <person name="Zelensky A."/>
            <person name="Zhou K."/>
            <person name="Armbrust E.V."/>
            <person name="Bhattacharya D."/>
            <person name="Goodenough U.W."/>
            <person name="Van de Peer Y."/>
            <person name="Grigoriev I.V."/>
        </authorList>
    </citation>
    <scope>NUCLEOTIDE SEQUENCE [LARGE SCALE GENOMIC DNA]</scope>
    <source>
        <strain evidence="5">RCC299 / NOUM17</strain>
    </source>
</reference>
<dbReference type="EMBL" id="CP001575">
    <property type="protein sequence ID" value="ACO69420.1"/>
    <property type="molecule type" value="Genomic_DNA"/>
</dbReference>
<name>C1FFR5_MICCC</name>
<dbReference type="RefSeq" id="XP_002508162.1">
    <property type="nucleotide sequence ID" value="XM_002508116.1"/>
</dbReference>
<dbReference type="PROSITE" id="PS50128">
    <property type="entry name" value="SURP"/>
    <property type="match status" value="1"/>
</dbReference>
<dbReference type="GO" id="GO:0005634">
    <property type="term" value="C:nucleus"/>
    <property type="evidence" value="ECO:0007669"/>
    <property type="project" value="TreeGrafter"/>
</dbReference>
<dbReference type="PANTHER" id="PTHR13384:SF19">
    <property type="entry name" value="G PATCH DOMAIN-CONTAINING PROTEIN 1"/>
    <property type="match status" value="1"/>
</dbReference>
<evidence type="ECO:0000259" key="3">
    <source>
        <dbReference type="PROSITE" id="PS50174"/>
    </source>
</evidence>
<dbReference type="GO" id="GO:0003723">
    <property type="term" value="F:RNA binding"/>
    <property type="evidence" value="ECO:0007669"/>
    <property type="project" value="InterPro"/>
</dbReference>
<dbReference type="STRING" id="296587.C1FFR5"/>
<feature type="domain" description="G-patch" evidence="3">
    <location>
        <begin position="165"/>
        <end position="192"/>
    </location>
</feature>
<feature type="compositionally biased region" description="Basic residues" evidence="1">
    <location>
        <begin position="880"/>
        <end position="915"/>
    </location>
</feature>
<feature type="region of interest" description="Disordered" evidence="1">
    <location>
        <begin position="671"/>
        <end position="926"/>
    </location>
</feature>
<evidence type="ECO:0000313" key="4">
    <source>
        <dbReference type="EMBL" id="ACO69420.1"/>
    </source>
</evidence>
<feature type="domain" description="SURP motif" evidence="2">
    <location>
        <begin position="427"/>
        <end position="471"/>
    </location>
</feature>
<sequence>MDSDSEDFIVVGTPLEQEEEARGYRKKVTDLAVTKALPVHKQEATDAEGRRRFHGAFTGGFSAGYFNTVGSKEGWTPQQFTSSRANRAKVTQTAEDFMDDDEREEMRATALEARDDYDTFGTAAELRAQRAMAASEATGDGGRRKVYGPAIIPGPVPSDLVVPTSDPVGARLLRLMGWRRGKGIGRGGARNGNGGDGQGDGDGDGQGDVNDENGGSRRSRWGKSATALVDDTPRYVLHPKTNLHGVGYDPFEGAEEFRKVAEARAVRRNADPRGLGSVRPNRGEAFGVGVFEGDDPDEDVYRTRTLGGDEIGHTYEIMSEEEDEEDEEEKKGEDARRRGGGKDGRRSGEGGVGAVRGFSLSADTLAPATWYPPPVVPKSFRAFHVFPPGTEPPPFADASRALAKPPPRAPPPPPPVPPPSDAERAKFIDTTAMFVAKNGPAFEAMARERQRGDPKFSFLFGGPDEGYYRYKLGECRRELGAGTGAVTQWASVALGEARPKPLDADDRARMLGETPLPATMKGGGLARPLSAAPPPGTKVPEKQPETINVKGIAAADRSRIQANLGSMFTSGSTLETQDMGHGSRALKPGLTMASSFVSAGALEDPKEAREREERAKLAPIVNSRVSRDWAPESLLCKRFDVRDPFEGRAKPGAVRSFKSDSIVLTETVAAATAAAPKFLPPTGGDDRVLEVPPPPPPRRVPASVMPPPPPRSHPPAAPTASVQTLNPALQTPVVPGGDLRRYSTGAWGSRPVSAPPAGEPVPSAAGDGVGPGPVSAREPSVREEAESFLDSLGIVPERPMEFFKAIFDDSDEENDPPPPPRRRERSPDRRERAIGTMESASLEGRRPVEAPTDVVSGPAPPPGGVPEKRHRADDDDGRSSKKAKKDSKKKDSKKKDSKKKSKKEKKSKKSKRSRRDRSDSSSDSDS</sequence>
<dbReference type="SMART" id="SM00648">
    <property type="entry name" value="SWAP"/>
    <property type="match status" value="1"/>
</dbReference>
<dbReference type="GeneID" id="8245795"/>
<dbReference type="Pfam" id="PF07713">
    <property type="entry name" value="DUF1604"/>
    <property type="match status" value="1"/>
</dbReference>
<feature type="region of interest" description="Disordered" evidence="1">
    <location>
        <begin position="310"/>
        <end position="355"/>
    </location>
</feature>
<dbReference type="InParanoid" id="C1FFR5"/>
<dbReference type="PANTHER" id="PTHR13384">
    <property type="entry name" value="G PATCH DOMAIN-CONTAINING PROTEIN 1"/>
    <property type="match status" value="1"/>
</dbReference>
<evidence type="ECO:0008006" key="6">
    <source>
        <dbReference type="Google" id="ProtNLM"/>
    </source>
</evidence>
<feature type="compositionally biased region" description="Basic and acidic residues" evidence="1">
    <location>
        <begin position="329"/>
        <end position="348"/>
    </location>
</feature>
<dbReference type="AlphaFoldDB" id="C1FFR5"/>
<accession>C1FFR5</accession>
<feature type="region of interest" description="Disordered" evidence="1">
    <location>
        <begin position="514"/>
        <end position="545"/>
    </location>
</feature>
<feature type="region of interest" description="Disordered" evidence="1">
    <location>
        <begin position="183"/>
        <end position="226"/>
    </location>
</feature>
<feature type="compositionally biased region" description="Basic and acidic residues" evidence="1">
    <location>
        <begin position="866"/>
        <end position="879"/>
    </location>
</feature>
<gene>
    <name evidence="4" type="ORF">MICPUN_60603</name>
</gene>
<evidence type="ECO:0000313" key="5">
    <source>
        <dbReference type="Proteomes" id="UP000002009"/>
    </source>
</evidence>
<dbReference type="OrthoDB" id="20507at2759"/>
<protein>
    <recommendedName>
        <fullName evidence="6">G-patch domain-containing protein</fullName>
    </recommendedName>
</protein>
<feature type="compositionally biased region" description="Polar residues" evidence="1">
    <location>
        <begin position="720"/>
        <end position="729"/>
    </location>
</feature>
<dbReference type="Gene3D" id="1.10.10.790">
    <property type="entry name" value="Surp module"/>
    <property type="match status" value="1"/>
</dbReference>
<dbReference type="InterPro" id="IPR000061">
    <property type="entry name" value="Surp"/>
</dbReference>
<dbReference type="Proteomes" id="UP000002009">
    <property type="component" value="Chromosome 8"/>
</dbReference>
<dbReference type="InterPro" id="IPR011666">
    <property type="entry name" value="DUF1604"/>
</dbReference>
<evidence type="ECO:0000259" key="2">
    <source>
        <dbReference type="PROSITE" id="PS50128"/>
    </source>
</evidence>
<keyword evidence="5" id="KW-1185">Reference proteome</keyword>
<dbReference type="SUPFAM" id="SSF109905">
    <property type="entry name" value="Surp module (SWAP domain)"/>
    <property type="match status" value="1"/>
</dbReference>
<feature type="compositionally biased region" description="Acidic residues" evidence="1">
    <location>
        <begin position="318"/>
        <end position="328"/>
    </location>
</feature>
<feature type="compositionally biased region" description="Acidic residues" evidence="1">
    <location>
        <begin position="199"/>
        <end position="211"/>
    </location>
</feature>
<organism evidence="4 5">
    <name type="scientific">Micromonas commoda (strain RCC299 / NOUM17 / CCMP2709)</name>
    <name type="common">Picoplanktonic green alga</name>
    <dbReference type="NCBI Taxonomy" id="296587"/>
    <lineage>
        <taxon>Eukaryota</taxon>
        <taxon>Viridiplantae</taxon>
        <taxon>Chlorophyta</taxon>
        <taxon>Mamiellophyceae</taxon>
        <taxon>Mamiellales</taxon>
        <taxon>Mamiellaceae</taxon>
        <taxon>Micromonas</taxon>
    </lineage>
</organism>
<dbReference type="FunCoup" id="C1FFR5">
    <property type="interactions" value="1523"/>
</dbReference>
<dbReference type="PROSITE" id="PS50174">
    <property type="entry name" value="G_PATCH"/>
    <property type="match status" value="1"/>
</dbReference>